<name>A0A4S4KMT6_9AGAM</name>
<proteinExistence type="predicted"/>
<dbReference type="InterPro" id="IPR015943">
    <property type="entry name" value="WD40/YVTN_repeat-like_dom_sf"/>
</dbReference>
<dbReference type="InterPro" id="IPR036322">
    <property type="entry name" value="WD40_repeat_dom_sf"/>
</dbReference>
<keyword evidence="2" id="KW-1185">Reference proteome</keyword>
<dbReference type="OrthoDB" id="2161379at2759"/>
<evidence type="ECO:0000313" key="2">
    <source>
        <dbReference type="Proteomes" id="UP000308199"/>
    </source>
</evidence>
<dbReference type="Proteomes" id="UP000308199">
    <property type="component" value="Unassembled WGS sequence"/>
</dbReference>
<dbReference type="EMBL" id="SGPK01000685">
    <property type="protein sequence ID" value="THG99446.1"/>
    <property type="molecule type" value="Genomic_DNA"/>
</dbReference>
<reference evidence="1 2" key="1">
    <citation type="submission" date="2019-02" db="EMBL/GenBank/DDBJ databases">
        <title>Genome sequencing of the rare red list fungi Phellinidium pouzarii.</title>
        <authorList>
            <person name="Buettner E."/>
            <person name="Kellner H."/>
        </authorList>
    </citation>
    <scope>NUCLEOTIDE SEQUENCE [LARGE SCALE GENOMIC DNA]</scope>
    <source>
        <strain evidence="1 2">DSM 108285</strain>
    </source>
</reference>
<dbReference type="SUPFAM" id="SSF50978">
    <property type="entry name" value="WD40 repeat-like"/>
    <property type="match status" value="1"/>
</dbReference>
<evidence type="ECO:0000313" key="1">
    <source>
        <dbReference type="EMBL" id="THG99446.1"/>
    </source>
</evidence>
<evidence type="ECO:0008006" key="3">
    <source>
        <dbReference type="Google" id="ProtNLM"/>
    </source>
</evidence>
<dbReference type="PANTHER" id="PTHR44666:SF1">
    <property type="entry name" value="WD REPEAT-CONTAINING PROTEIN 53"/>
    <property type="match status" value="1"/>
</dbReference>
<dbReference type="SMART" id="SM00320">
    <property type="entry name" value="WD40"/>
    <property type="match status" value="3"/>
</dbReference>
<dbReference type="Pfam" id="PF00400">
    <property type="entry name" value="WD40"/>
    <property type="match status" value="2"/>
</dbReference>
<dbReference type="InterPro" id="IPR042453">
    <property type="entry name" value="WDR53"/>
</dbReference>
<dbReference type="AlphaFoldDB" id="A0A4S4KMT6"/>
<accession>A0A4S4KMT6</accession>
<comment type="caution">
    <text evidence="1">The sequence shown here is derived from an EMBL/GenBank/DDBJ whole genome shotgun (WGS) entry which is preliminary data.</text>
</comment>
<sequence>MNATLTTSFGLPTQTTATAFSSDGKVIAVGSDDGSVRIYEPPGLQVKKAIRGLGVSVSDVVFHAEDGCDCWIAAGKSLLHFDLSISKMILMREDAKLIKDIEKDDEDGINQLVLSTNRHDAHLACTADTGAIYVMDIYTKEVTRMKASHSSIAWTAAFIPDRPNELVTGGYDCTLLLFDFKLGTLLTRLELSPAPSLAPGISSLPPFVTSLAVSLQGIIAAGTADGRIWVGLGGEKVPAGSGKKKKFRKWGGLSEEDGFFTKIEENMISALNFVSPDKLVSCSLHGKIALHHLVRANRSSSEGQQNGLRTAWTIQSGACSKVDMLSFHAECFALAGLHKDQKRGVVEFWTLARDEEGPDIMSSA</sequence>
<dbReference type="Gene3D" id="2.130.10.10">
    <property type="entry name" value="YVTN repeat-like/Quinoprotein amine dehydrogenase"/>
    <property type="match status" value="2"/>
</dbReference>
<organism evidence="1 2">
    <name type="scientific">Phellinidium pouzarii</name>
    <dbReference type="NCBI Taxonomy" id="167371"/>
    <lineage>
        <taxon>Eukaryota</taxon>
        <taxon>Fungi</taxon>
        <taxon>Dikarya</taxon>
        <taxon>Basidiomycota</taxon>
        <taxon>Agaricomycotina</taxon>
        <taxon>Agaricomycetes</taxon>
        <taxon>Hymenochaetales</taxon>
        <taxon>Hymenochaetaceae</taxon>
        <taxon>Phellinidium</taxon>
    </lineage>
</organism>
<dbReference type="InterPro" id="IPR001680">
    <property type="entry name" value="WD40_rpt"/>
</dbReference>
<protein>
    <recommendedName>
        <fullName evidence="3">Anaphase-promoting complex subunit 4 WD40 domain-containing protein</fullName>
    </recommendedName>
</protein>
<gene>
    <name evidence="1" type="ORF">EW145_g7264</name>
</gene>
<dbReference type="PANTHER" id="PTHR44666">
    <property type="entry name" value="WD REPEAT-CONTAINING PROTEIN 53"/>
    <property type="match status" value="1"/>
</dbReference>